<comment type="similarity">
    <text evidence="2">Belongs to the MSOX/MTOX family.</text>
</comment>
<organism evidence="8 9">
    <name type="scientific">Coniochaeta pulveracea</name>
    <dbReference type="NCBI Taxonomy" id="177199"/>
    <lineage>
        <taxon>Eukaryota</taxon>
        <taxon>Fungi</taxon>
        <taxon>Dikarya</taxon>
        <taxon>Ascomycota</taxon>
        <taxon>Pezizomycotina</taxon>
        <taxon>Sordariomycetes</taxon>
        <taxon>Sordariomycetidae</taxon>
        <taxon>Coniochaetales</taxon>
        <taxon>Coniochaetaceae</taxon>
        <taxon>Coniochaeta</taxon>
    </lineage>
</organism>
<sequence>MALQDSSSSSPNTSGASSAAATSSASTSQFSPPSSILIIGSGVFGLSTAYALTQRDGYANTTITVVDRAVGHGSGDVVFPARDSSSIDSSRIIRADYADPAYAALAAEALKHWRQASSPGNLGAQGRYSENGLVLVADGSSDKLETSTAVDGVASPAQVDKATKSGADYVRASYENAVALNRDEPDLASRIRMLTDVNAIREAVGTGGASGTSGYINGYAGWADAEKSMAWLFDRVKRTGRVGFVNGTVSSLTHTDGTVTGARLEDGRNLTADLVILATGAWTATLLDLSGQATATGQVIGYLDITEQEQEQLGQMPTLLNLTNGLFIIPPVNRQLKVARHAYGYLNPTRPSATTPLTNTSKPPRPISYPRTALTTPPALTIPKEGMDDLRHALREMLPSHPAIHDRPFTKTRLCWYTDTPTGDFLITYHPKFNGLFVATGGSGHGFKFLPVLGNKIVDVVEGHCPSEFVDRWAWKGGLGDDGDAGVVSTEDGSRGGRRGLILDDEMRKTLTAFGMNDGCYSVDEDPDL</sequence>
<keyword evidence="5" id="KW-0560">Oxidoreductase</keyword>
<dbReference type="InterPro" id="IPR006076">
    <property type="entry name" value="FAD-dep_OxRdtase"/>
</dbReference>
<evidence type="ECO:0000256" key="5">
    <source>
        <dbReference type="ARBA" id="ARBA00023002"/>
    </source>
</evidence>
<proteinExistence type="inferred from homology"/>
<name>A0A420YLC9_9PEZI</name>
<evidence type="ECO:0000256" key="3">
    <source>
        <dbReference type="ARBA" id="ARBA00022630"/>
    </source>
</evidence>
<dbReference type="EMBL" id="QVQW01000004">
    <property type="protein sequence ID" value="RKU48662.1"/>
    <property type="molecule type" value="Genomic_DNA"/>
</dbReference>
<dbReference type="Proteomes" id="UP000275385">
    <property type="component" value="Unassembled WGS sequence"/>
</dbReference>
<dbReference type="Pfam" id="PF01266">
    <property type="entry name" value="DAO"/>
    <property type="match status" value="1"/>
</dbReference>
<dbReference type="GO" id="GO:0050660">
    <property type="term" value="F:flavin adenine dinucleotide binding"/>
    <property type="evidence" value="ECO:0007669"/>
    <property type="project" value="InterPro"/>
</dbReference>
<feature type="domain" description="FAD dependent oxidoreductase" evidence="7">
    <location>
        <begin position="36"/>
        <end position="458"/>
    </location>
</feature>
<dbReference type="Gene3D" id="3.50.50.60">
    <property type="entry name" value="FAD/NAD(P)-binding domain"/>
    <property type="match status" value="1"/>
</dbReference>
<evidence type="ECO:0000256" key="2">
    <source>
        <dbReference type="ARBA" id="ARBA00010989"/>
    </source>
</evidence>
<dbReference type="SUPFAM" id="SSF54373">
    <property type="entry name" value="FAD-linked reductases, C-terminal domain"/>
    <property type="match status" value="1"/>
</dbReference>
<gene>
    <name evidence="8" type="ORF">DL546_009388</name>
</gene>
<evidence type="ECO:0000259" key="7">
    <source>
        <dbReference type="Pfam" id="PF01266"/>
    </source>
</evidence>
<keyword evidence="4" id="KW-0274">FAD</keyword>
<dbReference type="GO" id="GO:0008115">
    <property type="term" value="F:sarcosine oxidase activity"/>
    <property type="evidence" value="ECO:0007669"/>
    <property type="project" value="TreeGrafter"/>
</dbReference>
<comment type="caution">
    <text evidence="8">The sequence shown here is derived from an EMBL/GenBank/DDBJ whole genome shotgun (WGS) entry which is preliminary data.</text>
</comment>
<dbReference type="InterPro" id="IPR036188">
    <property type="entry name" value="FAD/NAD-bd_sf"/>
</dbReference>
<keyword evidence="3" id="KW-0285">Flavoprotein</keyword>
<feature type="region of interest" description="Disordered" evidence="6">
    <location>
        <begin position="349"/>
        <end position="381"/>
    </location>
</feature>
<dbReference type="PANTHER" id="PTHR10961">
    <property type="entry name" value="PEROXISOMAL SARCOSINE OXIDASE"/>
    <property type="match status" value="1"/>
</dbReference>
<dbReference type="SUPFAM" id="SSF51905">
    <property type="entry name" value="FAD/NAD(P)-binding domain"/>
    <property type="match status" value="1"/>
</dbReference>
<feature type="compositionally biased region" description="Polar residues" evidence="6">
    <location>
        <begin position="349"/>
        <end position="362"/>
    </location>
</feature>
<dbReference type="STRING" id="177199.A0A420YLC9"/>
<dbReference type="GO" id="GO:0004657">
    <property type="term" value="F:proline dehydrogenase activity"/>
    <property type="evidence" value="ECO:0007669"/>
    <property type="project" value="TreeGrafter"/>
</dbReference>
<keyword evidence="9" id="KW-1185">Reference proteome</keyword>
<dbReference type="OrthoDB" id="2219495at2759"/>
<dbReference type="AlphaFoldDB" id="A0A420YLC9"/>
<evidence type="ECO:0000256" key="6">
    <source>
        <dbReference type="SAM" id="MobiDB-lite"/>
    </source>
</evidence>
<evidence type="ECO:0000313" key="9">
    <source>
        <dbReference type="Proteomes" id="UP000275385"/>
    </source>
</evidence>
<evidence type="ECO:0000313" key="8">
    <source>
        <dbReference type="EMBL" id="RKU48662.1"/>
    </source>
</evidence>
<dbReference type="GO" id="GO:0050031">
    <property type="term" value="F:L-pipecolate oxidase activity"/>
    <property type="evidence" value="ECO:0007669"/>
    <property type="project" value="TreeGrafter"/>
</dbReference>
<feature type="region of interest" description="Disordered" evidence="6">
    <location>
        <begin position="1"/>
        <end position="31"/>
    </location>
</feature>
<feature type="compositionally biased region" description="Low complexity" evidence="6">
    <location>
        <begin position="372"/>
        <end position="381"/>
    </location>
</feature>
<evidence type="ECO:0000256" key="4">
    <source>
        <dbReference type="ARBA" id="ARBA00022827"/>
    </source>
</evidence>
<dbReference type="InterPro" id="IPR045170">
    <property type="entry name" value="MTOX"/>
</dbReference>
<protein>
    <recommendedName>
        <fullName evidence="7">FAD dependent oxidoreductase domain-containing protein</fullName>
    </recommendedName>
</protein>
<accession>A0A420YLC9</accession>
<dbReference type="Gene3D" id="3.30.9.10">
    <property type="entry name" value="D-Amino Acid Oxidase, subunit A, domain 2"/>
    <property type="match status" value="1"/>
</dbReference>
<comment type="cofactor">
    <cofactor evidence="1">
        <name>FAD</name>
        <dbReference type="ChEBI" id="CHEBI:57692"/>
    </cofactor>
</comment>
<reference evidence="8 9" key="1">
    <citation type="submission" date="2018-08" db="EMBL/GenBank/DDBJ databases">
        <title>Draft genome of the lignicolous fungus Coniochaeta pulveracea.</title>
        <authorList>
            <person name="Borstlap C.J."/>
            <person name="De Witt R.N."/>
            <person name="Botha A."/>
            <person name="Volschenk H."/>
        </authorList>
    </citation>
    <scope>NUCLEOTIDE SEQUENCE [LARGE SCALE GENOMIC DNA]</scope>
    <source>
        <strain evidence="8 9">CAB683</strain>
    </source>
</reference>
<dbReference type="PANTHER" id="PTHR10961:SF46">
    <property type="entry name" value="PEROXISOMAL SARCOSINE OXIDASE"/>
    <property type="match status" value="1"/>
</dbReference>
<evidence type="ECO:0000256" key="1">
    <source>
        <dbReference type="ARBA" id="ARBA00001974"/>
    </source>
</evidence>